<dbReference type="Pfam" id="PF01739">
    <property type="entry name" value="CheR"/>
    <property type="match status" value="1"/>
</dbReference>
<dbReference type="PANTHER" id="PTHR24422">
    <property type="entry name" value="CHEMOTAXIS PROTEIN METHYLTRANSFERASE"/>
    <property type="match status" value="1"/>
</dbReference>
<dbReference type="Gene3D" id="1.10.155.10">
    <property type="entry name" value="Chemotaxis receptor methyltransferase CheR, N-terminal domain"/>
    <property type="match status" value="1"/>
</dbReference>
<gene>
    <name evidence="7" type="ORF">EYR15_12295</name>
</gene>
<keyword evidence="4 7" id="KW-0808">Transferase</keyword>
<dbReference type="SUPFAM" id="SSF53335">
    <property type="entry name" value="S-adenosyl-L-methionine-dependent methyltransferases"/>
    <property type="match status" value="1"/>
</dbReference>
<evidence type="ECO:0000313" key="8">
    <source>
        <dbReference type="Proteomes" id="UP000291613"/>
    </source>
</evidence>
<name>A0A4Q9GKJ5_9HYPH</name>
<proteinExistence type="predicted"/>
<keyword evidence="8" id="KW-1185">Reference proteome</keyword>
<comment type="caution">
    <text evidence="7">The sequence shown here is derived from an EMBL/GenBank/DDBJ whole genome shotgun (WGS) entry which is preliminary data.</text>
</comment>
<dbReference type="SMART" id="SM00138">
    <property type="entry name" value="MeTrc"/>
    <property type="match status" value="1"/>
</dbReference>
<comment type="catalytic activity">
    <reaction evidence="1">
        <text>L-glutamyl-[protein] + S-adenosyl-L-methionine = [protein]-L-glutamate 5-O-methyl ester + S-adenosyl-L-homocysteine</text>
        <dbReference type="Rhea" id="RHEA:24452"/>
        <dbReference type="Rhea" id="RHEA-COMP:10208"/>
        <dbReference type="Rhea" id="RHEA-COMP:10311"/>
        <dbReference type="ChEBI" id="CHEBI:29973"/>
        <dbReference type="ChEBI" id="CHEBI:57856"/>
        <dbReference type="ChEBI" id="CHEBI:59789"/>
        <dbReference type="ChEBI" id="CHEBI:82795"/>
        <dbReference type="EC" id="2.1.1.80"/>
    </reaction>
</comment>
<dbReference type="InterPro" id="IPR000780">
    <property type="entry name" value="CheR_MeTrfase"/>
</dbReference>
<evidence type="ECO:0000313" key="7">
    <source>
        <dbReference type="EMBL" id="TBN52597.1"/>
    </source>
</evidence>
<dbReference type="EC" id="2.1.1.80" evidence="2"/>
<dbReference type="InterPro" id="IPR050903">
    <property type="entry name" value="Bact_Chemotaxis_MeTrfase"/>
</dbReference>
<dbReference type="OrthoDB" id="9816309at2"/>
<dbReference type="GO" id="GO:0008983">
    <property type="term" value="F:protein-glutamate O-methyltransferase activity"/>
    <property type="evidence" value="ECO:0007669"/>
    <property type="project" value="UniProtKB-EC"/>
</dbReference>
<keyword evidence="3 7" id="KW-0489">Methyltransferase</keyword>
<evidence type="ECO:0000256" key="1">
    <source>
        <dbReference type="ARBA" id="ARBA00001541"/>
    </source>
</evidence>
<dbReference type="InterPro" id="IPR036804">
    <property type="entry name" value="CheR_N_sf"/>
</dbReference>
<organism evidence="7 8">
    <name type="scientific">Hansschlegelia quercus</name>
    <dbReference type="NCBI Taxonomy" id="2528245"/>
    <lineage>
        <taxon>Bacteria</taxon>
        <taxon>Pseudomonadati</taxon>
        <taxon>Pseudomonadota</taxon>
        <taxon>Alphaproteobacteria</taxon>
        <taxon>Hyphomicrobiales</taxon>
        <taxon>Methylopilaceae</taxon>
        <taxon>Hansschlegelia</taxon>
    </lineage>
</organism>
<evidence type="ECO:0000259" key="6">
    <source>
        <dbReference type="PROSITE" id="PS50123"/>
    </source>
</evidence>
<accession>A0A4Q9GKJ5</accession>
<dbReference type="PROSITE" id="PS50123">
    <property type="entry name" value="CHER"/>
    <property type="match status" value="1"/>
</dbReference>
<dbReference type="InterPro" id="IPR022642">
    <property type="entry name" value="CheR_C"/>
</dbReference>
<keyword evidence="5" id="KW-0949">S-adenosyl-L-methionine</keyword>
<dbReference type="RefSeq" id="WP_131003829.1">
    <property type="nucleotide sequence ID" value="NZ_JBHSZR010000013.1"/>
</dbReference>
<reference evidence="7 8" key="1">
    <citation type="submission" date="2019-02" db="EMBL/GenBank/DDBJ databases">
        <title>Hansschlegelia quercus sp. nov., a novel methylotrophic bacterium from buds of oak (Quercus robur L.).</title>
        <authorList>
            <person name="Agafonova N.V."/>
            <person name="Kaparullina E.N."/>
            <person name="Grouzdev D.S."/>
            <person name="Doronina N.V."/>
        </authorList>
    </citation>
    <scope>NUCLEOTIDE SEQUENCE [LARGE SCALE GENOMIC DNA]</scope>
    <source>
        <strain evidence="7 8">Dub</strain>
    </source>
</reference>
<evidence type="ECO:0000256" key="3">
    <source>
        <dbReference type="ARBA" id="ARBA00022603"/>
    </source>
</evidence>
<dbReference type="AlphaFoldDB" id="A0A4Q9GKJ5"/>
<dbReference type="PRINTS" id="PR00996">
    <property type="entry name" value="CHERMTFRASE"/>
</dbReference>
<dbReference type="PANTHER" id="PTHR24422:SF21">
    <property type="entry name" value="CHEMOTAXIS PROTEIN METHYLTRANSFERASE 1"/>
    <property type="match status" value="1"/>
</dbReference>
<dbReference type="EMBL" id="SIUB01000005">
    <property type="protein sequence ID" value="TBN52597.1"/>
    <property type="molecule type" value="Genomic_DNA"/>
</dbReference>
<protein>
    <recommendedName>
        <fullName evidence="2">protein-glutamate O-methyltransferase</fullName>
        <ecNumber evidence="2">2.1.1.80</ecNumber>
    </recommendedName>
</protein>
<evidence type="ECO:0000256" key="5">
    <source>
        <dbReference type="ARBA" id="ARBA00022691"/>
    </source>
</evidence>
<feature type="domain" description="CheR-type methyltransferase" evidence="6">
    <location>
        <begin position="1"/>
        <end position="266"/>
    </location>
</feature>
<dbReference type="Gene3D" id="3.40.50.150">
    <property type="entry name" value="Vaccinia Virus protein VP39"/>
    <property type="match status" value="1"/>
</dbReference>
<dbReference type="SUPFAM" id="SSF47757">
    <property type="entry name" value="Chemotaxis receptor methyltransferase CheR, N-terminal domain"/>
    <property type="match status" value="1"/>
</dbReference>
<dbReference type="GO" id="GO:0032259">
    <property type="term" value="P:methylation"/>
    <property type="evidence" value="ECO:0007669"/>
    <property type="project" value="UniProtKB-KW"/>
</dbReference>
<evidence type="ECO:0000256" key="4">
    <source>
        <dbReference type="ARBA" id="ARBA00022679"/>
    </source>
</evidence>
<evidence type="ECO:0000256" key="2">
    <source>
        <dbReference type="ARBA" id="ARBA00012534"/>
    </source>
</evidence>
<sequence>MTPTDYAFIQRYLKDKSGLILGEDKRYLVEARLGPVARTANLSLSQLIQTLAAGRDPALDQTVVEAMTINESYFFRDKTPFDHFTEAMLPELMAARRLERRLRIWCAACSTGQEPYSLAMLLTERAAQLAGWRVEIVATDIATSIIDRAKAGVFSQFDVQRGLPIKYLMTHFTQEEDKWRINAPIRNMVQFRPLNLLRDFTPLGQFDIVFCRNVLIYFDEAAKRDILTRIGRQTQADGFFVMGAAETTVGLSSAFAPHPQRRGLFQRASAAPAPSVAPAPAFRQIAAVG</sequence>
<dbReference type="Proteomes" id="UP000291613">
    <property type="component" value="Unassembled WGS sequence"/>
</dbReference>
<dbReference type="InterPro" id="IPR029063">
    <property type="entry name" value="SAM-dependent_MTases_sf"/>
</dbReference>